<keyword evidence="4" id="KW-1185">Reference proteome</keyword>
<reference evidence="3" key="1">
    <citation type="submission" date="2021-08" db="EMBL/GenBank/DDBJ databases">
        <title>WGS assembly of Ceratopteris richardii.</title>
        <authorList>
            <person name="Marchant D.B."/>
            <person name="Chen G."/>
            <person name="Jenkins J."/>
            <person name="Shu S."/>
            <person name="Leebens-Mack J."/>
            <person name="Grimwood J."/>
            <person name="Schmutz J."/>
            <person name="Soltis P."/>
            <person name="Soltis D."/>
            <person name="Chen Z.-H."/>
        </authorList>
    </citation>
    <scope>NUCLEOTIDE SEQUENCE</scope>
    <source>
        <strain evidence="3">Whitten #5841</strain>
        <tissue evidence="3">Leaf</tissue>
    </source>
</reference>
<gene>
    <name evidence="3" type="ORF">KP509_25G025800</name>
</gene>
<feature type="coiled-coil region" evidence="1">
    <location>
        <begin position="426"/>
        <end position="579"/>
    </location>
</feature>
<dbReference type="Proteomes" id="UP000825935">
    <property type="component" value="Chromosome 25"/>
</dbReference>
<feature type="coiled-coil region" evidence="1">
    <location>
        <begin position="622"/>
        <end position="649"/>
    </location>
</feature>
<comment type="caution">
    <text evidence="3">The sequence shown here is derived from an EMBL/GenBank/DDBJ whole genome shotgun (WGS) entry which is preliminary data.</text>
</comment>
<dbReference type="EMBL" id="CM035430">
    <property type="protein sequence ID" value="KAH7298070.1"/>
    <property type="molecule type" value="Genomic_DNA"/>
</dbReference>
<evidence type="ECO:0000313" key="3">
    <source>
        <dbReference type="EMBL" id="KAH7298072.1"/>
    </source>
</evidence>
<dbReference type="EMBL" id="CM035430">
    <property type="protein sequence ID" value="KAH7298071.1"/>
    <property type="molecule type" value="Genomic_DNA"/>
</dbReference>
<accession>A0A8T2RNQ8</accession>
<dbReference type="AlphaFoldDB" id="A0A8T2RNQ8"/>
<protein>
    <submittedName>
        <fullName evidence="3">Uncharacterized protein</fullName>
    </submittedName>
</protein>
<feature type="coiled-coil region" evidence="1">
    <location>
        <begin position="82"/>
        <end position="109"/>
    </location>
</feature>
<organism evidence="3 4">
    <name type="scientific">Ceratopteris richardii</name>
    <name type="common">Triangle waterfern</name>
    <dbReference type="NCBI Taxonomy" id="49495"/>
    <lineage>
        <taxon>Eukaryota</taxon>
        <taxon>Viridiplantae</taxon>
        <taxon>Streptophyta</taxon>
        <taxon>Embryophyta</taxon>
        <taxon>Tracheophyta</taxon>
        <taxon>Polypodiopsida</taxon>
        <taxon>Polypodiidae</taxon>
        <taxon>Polypodiales</taxon>
        <taxon>Pteridineae</taxon>
        <taxon>Pteridaceae</taxon>
        <taxon>Parkerioideae</taxon>
        <taxon>Ceratopteris</taxon>
    </lineage>
</organism>
<proteinExistence type="predicted"/>
<feature type="region of interest" description="Disordered" evidence="2">
    <location>
        <begin position="1"/>
        <end position="37"/>
    </location>
</feature>
<evidence type="ECO:0000256" key="1">
    <source>
        <dbReference type="SAM" id="Coils"/>
    </source>
</evidence>
<evidence type="ECO:0000256" key="2">
    <source>
        <dbReference type="SAM" id="MobiDB-lite"/>
    </source>
</evidence>
<dbReference type="EMBL" id="CM035430">
    <property type="protein sequence ID" value="KAH7298073.1"/>
    <property type="molecule type" value="Genomic_DNA"/>
</dbReference>
<sequence length="664" mass="75753">MENVESEPQESITENFDTNQVQVPKTPDRDDSFGINGTQQEKLPLREIEHQHHVDEMIAGVHMARKMSSDRALTPELLHHLVRKQEIAWENAEAAVQSLERRLTILERSDSMNKAHSHVIPESLINFSQAPSLDLQTNSPVSVPSCNCIYLSPVYDDKRGNITYRTQVVDDGPNALQSKSFAETIRDDEKDLELKILRLDMQRQDIEIRKLKTELCKLRNLDFEDDRNISDKHVDKVNTVGQNTHTVSRLGSYQESLQTVKSDMNSGLVATEGATINSKGHLQISSLDRQGPLDSHFGTHWRGIPGMQGSFKPSLESIFVKGRREHFRAPSAGSELDRYVSSSDCSNSSSMVQQLINSLLSTLQVSVDNLCNNIKLGDPRDCDSSKIDSGAIDDELFILKKTLSRLQDVCHDMDGHGLFNMETRKCQIEKDKLENLQMTVDRMLNQLAQAEFKVISLESSCIDRGKRVEDLENQLHAALKEKEALVGEKYEMMNVIRKMQQEAAEQRLRIEELLSINEELLEISQAEENKLGVFQEARDRLLQQVVEYKDNCSNLELMLREKEKELDDLNRRLKAGQLGADSIIFEKFELLGKIQVMQAESEGQRKRIDELVSINEELLKFAQNKEDQLQYLNKEMDRLQAELNARVEEHSQIHASEKSYIKDG</sequence>
<name>A0A8T2RNQ8_CERRI</name>
<keyword evidence="1" id="KW-0175">Coiled coil</keyword>
<evidence type="ECO:0000313" key="4">
    <source>
        <dbReference type="Proteomes" id="UP000825935"/>
    </source>
</evidence>
<dbReference type="EMBL" id="CM035430">
    <property type="protein sequence ID" value="KAH7298072.1"/>
    <property type="molecule type" value="Genomic_DNA"/>
</dbReference>
<feature type="compositionally biased region" description="Polar residues" evidence="2">
    <location>
        <begin position="9"/>
        <end position="23"/>
    </location>
</feature>
<dbReference type="OrthoDB" id="1917889at2759"/>